<dbReference type="AlphaFoldDB" id="A0A7C3C5P8"/>
<keyword evidence="4 9" id="KW-0963">Cytoplasm</keyword>
<dbReference type="EC" id="3.1.3.11" evidence="9"/>
<evidence type="ECO:0000313" key="14">
    <source>
        <dbReference type="Proteomes" id="UP000886042"/>
    </source>
</evidence>
<feature type="binding site" evidence="9">
    <location>
        <position position="110"/>
    </location>
    <ligand>
        <name>Mg(2+)</name>
        <dbReference type="ChEBI" id="CHEBI:18420"/>
        <label>1</label>
    </ligand>
</feature>
<evidence type="ECO:0000259" key="12">
    <source>
        <dbReference type="Pfam" id="PF18913"/>
    </source>
</evidence>
<proteinExistence type="inferred from homology"/>
<comment type="pathway">
    <text evidence="2">Carbohydrate biosynthesis; Calvin cycle.</text>
</comment>
<keyword evidence="7 9" id="KW-0460">Magnesium</keyword>
<dbReference type="Pfam" id="PF00316">
    <property type="entry name" value="FBPase"/>
    <property type="match status" value="1"/>
</dbReference>
<feature type="binding site" evidence="9">
    <location>
        <position position="89"/>
    </location>
    <ligand>
        <name>Mg(2+)</name>
        <dbReference type="ChEBI" id="CHEBI:18420"/>
        <label>1</label>
    </ligand>
</feature>
<dbReference type="PANTHER" id="PTHR11556">
    <property type="entry name" value="FRUCTOSE-1,6-BISPHOSPHATASE-RELATED"/>
    <property type="match status" value="1"/>
</dbReference>
<dbReference type="EMBL" id="DRMN01000366">
    <property type="protein sequence ID" value="HFB55383.1"/>
    <property type="molecule type" value="Genomic_DNA"/>
</dbReference>
<comment type="subcellular location">
    <subcellularLocation>
        <location evidence="9">Cytoplasm</location>
    </subcellularLocation>
</comment>
<reference evidence="13" key="1">
    <citation type="journal article" date="2020" name="mSystems">
        <title>Genome- and Community-Level Interaction Insights into Carbon Utilization and Element Cycling Functions of Hydrothermarchaeota in Hydrothermal Sediment.</title>
        <authorList>
            <person name="Zhou Z."/>
            <person name="Liu Y."/>
            <person name="Xu W."/>
            <person name="Pan J."/>
            <person name="Luo Z.H."/>
            <person name="Li M."/>
        </authorList>
    </citation>
    <scope>NUCLEOTIDE SEQUENCE [LARGE SCALE GENOMIC DNA]</scope>
    <source>
        <strain evidence="13">HyVt-489</strain>
    </source>
</reference>
<feature type="binding site" evidence="9">
    <location>
        <position position="199"/>
    </location>
    <ligand>
        <name>substrate</name>
    </ligand>
</feature>
<keyword evidence="6 9" id="KW-0378">Hydrolase</keyword>
<dbReference type="InterPro" id="IPR028343">
    <property type="entry name" value="FBPtase"/>
</dbReference>
<dbReference type="GO" id="GO:0030388">
    <property type="term" value="P:fructose 1,6-bisphosphate metabolic process"/>
    <property type="evidence" value="ECO:0007669"/>
    <property type="project" value="TreeGrafter"/>
</dbReference>
<comment type="caution">
    <text evidence="9">Lacks conserved residue(s) required for the propagation of feature annotation.</text>
</comment>
<dbReference type="GO" id="GO:0042132">
    <property type="term" value="F:fructose 1,6-bisphosphate 1-phosphatase activity"/>
    <property type="evidence" value="ECO:0007669"/>
    <property type="project" value="UniProtKB-UniRule"/>
</dbReference>
<feature type="binding site" evidence="9">
    <location>
        <position position="271"/>
    </location>
    <ligand>
        <name>Mg(2+)</name>
        <dbReference type="ChEBI" id="CHEBI:18420"/>
        <label>2</label>
    </ligand>
</feature>
<feature type="domain" description="Fructose-1-6-bisphosphatase class I N-terminal" evidence="11">
    <location>
        <begin position="45"/>
        <end position="182"/>
    </location>
</feature>
<evidence type="ECO:0000256" key="9">
    <source>
        <dbReference type="HAMAP-Rule" id="MF_01855"/>
    </source>
</evidence>
<dbReference type="GO" id="GO:0006000">
    <property type="term" value="P:fructose metabolic process"/>
    <property type="evidence" value="ECO:0007669"/>
    <property type="project" value="TreeGrafter"/>
</dbReference>
<dbReference type="GO" id="GO:0005986">
    <property type="term" value="P:sucrose biosynthetic process"/>
    <property type="evidence" value="ECO:0007669"/>
    <property type="project" value="TreeGrafter"/>
</dbReference>
<evidence type="ECO:0000256" key="2">
    <source>
        <dbReference type="ARBA" id="ARBA00005215"/>
    </source>
</evidence>
<gene>
    <name evidence="9" type="primary">fbp</name>
    <name evidence="13" type="ORF">ENJ46_05610</name>
</gene>
<comment type="catalytic activity">
    <reaction evidence="1 9">
        <text>beta-D-fructose 1,6-bisphosphate + H2O = beta-D-fructose 6-phosphate + phosphate</text>
        <dbReference type="Rhea" id="RHEA:11064"/>
        <dbReference type="ChEBI" id="CHEBI:15377"/>
        <dbReference type="ChEBI" id="CHEBI:32966"/>
        <dbReference type="ChEBI" id="CHEBI:43474"/>
        <dbReference type="ChEBI" id="CHEBI:57634"/>
        <dbReference type="EC" id="3.1.3.11"/>
    </reaction>
</comment>
<dbReference type="CDD" id="cd00354">
    <property type="entry name" value="FBPase"/>
    <property type="match status" value="1"/>
</dbReference>
<feature type="binding site" evidence="9">
    <location>
        <begin position="111"/>
        <end position="114"/>
    </location>
    <ligand>
        <name>substrate</name>
    </ligand>
</feature>
<dbReference type="GO" id="GO:0005829">
    <property type="term" value="C:cytosol"/>
    <property type="evidence" value="ECO:0007669"/>
    <property type="project" value="TreeGrafter"/>
</dbReference>
<dbReference type="Gene3D" id="3.40.190.80">
    <property type="match status" value="1"/>
</dbReference>
<dbReference type="Proteomes" id="UP000886042">
    <property type="component" value="Unassembled WGS sequence"/>
</dbReference>
<evidence type="ECO:0000256" key="4">
    <source>
        <dbReference type="ARBA" id="ARBA00022490"/>
    </source>
</evidence>
<dbReference type="PIRSF" id="PIRSF500210">
    <property type="entry name" value="FBPtase"/>
    <property type="match status" value="1"/>
</dbReference>
<evidence type="ECO:0000256" key="1">
    <source>
        <dbReference type="ARBA" id="ARBA00001273"/>
    </source>
</evidence>
<keyword evidence="8 9" id="KW-0119">Carbohydrate metabolism</keyword>
<dbReference type="GO" id="GO:0006002">
    <property type="term" value="P:fructose 6-phosphate metabolic process"/>
    <property type="evidence" value="ECO:0007669"/>
    <property type="project" value="TreeGrafter"/>
</dbReference>
<organism evidence="13 14">
    <name type="scientific">Hellea balneolensis</name>
    <dbReference type="NCBI Taxonomy" id="287478"/>
    <lineage>
        <taxon>Bacteria</taxon>
        <taxon>Pseudomonadati</taxon>
        <taxon>Pseudomonadota</taxon>
        <taxon>Alphaproteobacteria</taxon>
        <taxon>Maricaulales</taxon>
        <taxon>Robiginitomaculaceae</taxon>
        <taxon>Hellea</taxon>
    </lineage>
</organism>
<evidence type="ECO:0000256" key="7">
    <source>
        <dbReference type="ARBA" id="ARBA00022842"/>
    </source>
</evidence>
<comment type="similarity">
    <text evidence="3 9 10">Belongs to the FBPase class 1 family.</text>
</comment>
<evidence type="ECO:0000256" key="8">
    <source>
        <dbReference type="ARBA" id="ARBA00023277"/>
    </source>
</evidence>
<sequence>MSIVFSDPFAASIKGKAVQKSVRDTVAVLADAAVEISEICARGPLEDGLGNLTGGANADGDDQKALDVRCDEIITAALRTAPVAYYASEEQDEIITLDKAKPLAVASDPLDGSSNIDTNVSIGTIFSIYPAKDDATSSFFRLGREQLVGGFFIYGPQTTLVMTSGDGTELYVLNRATNAFELAVAKMSISEDSTEFAINASNLEHWQTPVRNYIEDCIKGTSGPLGRKYNMRWVGSLVADANRILTRGGIFLYPSDDRQGYQNGRLRLLYEANPVAFVIEQAGGIATDGGLRILGMKLETLHQRVPFVFGSEKPVHMVARYHHQRSVDISEQPLFNQRGLLR</sequence>
<evidence type="ECO:0000259" key="11">
    <source>
        <dbReference type="Pfam" id="PF00316"/>
    </source>
</evidence>
<feature type="binding site" evidence="9">
    <location>
        <position position="108"/>
    </location>
    <ligand>
        <name>Mg(2+)</name>
        <dbReference type="ChEBI" id="CHEBI:18420"/>
        <label>1</label>
    </ligand>
</feature>
<evidence type="ECO:0000256" key="10">
    <source>
        <dbReference type="RuleBase" id="RU000508"/>
    </source>
</evidence>
<comment type="subunit">
    <text evidence="9">Homotetramer.</text>
</comment>
<accession>A0A7C3C5P8</accession>
<dbReference type="Gene3D" id="3.30.540.10">
    <property type="entry name" value="Fructose-1,6-Bisphosphatase, subunit A, domain 1"/>
    <property type="match status" value="1"/>
</dbReference>
<comment type="cofactor">
    <cofactor evidence="9">
        <name>Mg(2+)</name>
        <dbReference type="ChEBI" id="CHEBI:18420"/>
    </cofactor>
    <text evidence="9">Binds 2 magnesium ions per subunit.</text>
</comment>
<feature type="binding site" evidence="9">
    <location>
        <position position="111"/>
    </location>
    <ligand>
        <name>Mg(2+)</name>
        <dbReference type="ChEBI" id="CHEBI:18420"/>
        <label>2</label>
    </ligand>
</feature>
<evidence type="ECO:0000256" key="3">
    <source>
        <dbReference type="ARBA" id="ARBA00010941"/>
    </source>
</evidence>
<dbReference type="HAMAP" id="MF_01855">
    <property type="entry name" value="FBPase_class1"/>
    <property type="match status" value="1"/>
</dbReference>
<evidence type="ECO:0000313" key="13">
    <source>
        <dbReference type="EMBL" id="HFB55383.1"/>
    </source>
</evidence>
<dbReference type="InterPro" id="IPR000146">
    <property type="entry name" value="FBPase_class-1"/>
</dbReference>
<comment type="caution">
    <text evidence="13">The sequence shown here is derived from an EMBL/GenBank/DDBJ whole genome shotgun (WGS) entry which is preliminary data.</text>
</comment>
<dbReference type="InterPro" id="IPR020548">
    <property type="entry name" value="Fructose_bisphosphatase_AS"/>
</dbReference>
<feature type="binding site" evidence="9">
    <location>
        <position position="108"/>
    </location>
    <ligand>
        <name>Mg(2+)</name>
        <dbReference type="ChEBI" id="CHEBI:18420"/>
        <label>2</label>
    </ligand>
</feature>
<dbReference type="SUPFAM" id="SSF56655">
    <property type="entry name" value="Carbohydrate phosphatase"/>
    <property type="match status" value="1"/>
</dbReference>
<evidence type="ECO:0000256" key="5">
    <source>
        <dbReference type="ARBA" id="ARBA00022723"/>
    </source>
</evidence>
<dbReference type="InterPro" id="IPR044015">
    <property type="entry name" value="FBPase_C_dom"/>
</dbReference>
<protein>
    <recommendedName>
        <fullName evidence="9">Fructose-1,6-bisphosphatase class 1</fullName>
        <shortName evidence="9">FBPase class 1</shortName>
        <ecNumber evidence="9">3.1.3.11</ecNumber>
    </recommendedName>
    <alternativeName>
        <fullName evidence="9">D-fructose-1,6-bisphosphate 1-phosphohydrolase class 1</fullName>
    </alternativeName>
</protein>
<dbReference type="GO" id="GO:0006094">
    <property type="term" value="P:gluconeogenesis"/>
    <property type="evidence" value="ECO:0007669"/>
    <property type="project" value="UniProtKB-UniRule"/>
</dbReference>
<dbReference type="PANTHER" id="PTHR11556:SF35">
    <property type="entry name" value="SEDOHEPTULOSE-1,7-BISPHOSPHATASE, CHLOROPLASTIC"/>
    <property type="match status" value="1"/>
</dbReference>
<name>A0A7C3C5P8_9PROT</name>
<dbReference type="InterPro" id="IPR033391">
    <property type="entry name" value="FBPase_N"/>
</dbReference>
<dbReference type="NCBIfam" id="NF006780">
    <property type="entry name" value="PRK09293.1-4"/>
    <property type="match status" value="1"/>
</dbReference>
<dbReference type="FunFam" id="3.40.190.80:FF:000011">
    <property type="entry name" value="Fructose-1,6-bisphosphatase class 1"/>
    <property type="match status" value="1"/>
</dbReference>
<keyword evidence="5 9" id="KW-0479">Metal-binding</keyword>
<dbReference type="PROSITE" id="PS00124">
    <property type="entry name" value="FBPASE"/>
    <property type="match status" value="1"/>
</dbReference>
<dbReference type="GO" id="GO:0000287">
    <property type="term" value="F:magnesium ion binding"/>
    <property type="evidence" value="ECO:0007669"/>
    <property type="project" value="UniProtKB-UniRule"/>
</dbReference>
<dbReference type="Pfam" id="PF18913">
    <property type="entry name" value="FBPase_C"/>
    <property type="match status" value="1"/>
</dbReference>
<dbReference type="PRINTS" id="PR00115">
    <property type="entry name" value="F16BPHPHTASE"/>
</dbReference>
<dbReference type="PIRSF" id="PIRSF000904">
    <property type="entry name" value="FBPtase_SBPase"/>
    <property type="match status" value="1"/>
</dbReference>
<evidence type="ECO:0000256" key="6">
    <source>
        <dbReference type="ARBA" id="ARBA00022801"/>
    </source>
</evidence>
<dbReference type="NCBIfam" id="NF006779">
    <property type="entry name" value="PRK09293.1-3"/>
    <property type="match status" value="1"/>
</dbReference>
<feature type="domain" description="Fructose-1-6-bisphosphatase class 1 C-terminal" evidence="12">
    <location>
        <begin position="189"/>
        <end position="322"/>
    </location>
</feature>